<comment type="similarity">
    <text evidence="3">Belongs to the acetyltransferase family. RimJ subfamily.</text>
</comment>
<dbReference type="InterPro" id="IPR000182">
    <property type="entry name" value="GNAT_dom"/>
</dbReference>
<evidence type="ECO:0000256" key="1">
    <source>
        <dbReference type="ARBA" id="ARBA00022679"/>
    </source>
</evidence>
<dbReference type="SUPFAM" id="SSF55729">
    <property type="entry name" value="Acyl-CoA N-acyltransferases (Nat)"/>
    <property type="match status" value="1"/>
</dbReference>
<evidence type="ECO:0000256" key="4">
    <source>
        <dbReference type="SAM" id="MobiDB-lite"/>
    </source>
</evidence>
<dbReference type="Gene3D" id="3.40.50.450">
    <property type="match status" value="1"/>
</dbReference>
<evidence type="ECO:0000313" key="6">
    <source>
        <dbReference type="EMBL" id="MCR9036741.1"/>
    </source>
</evidence>
<dbReference type="EC" id="2.3.1.-" evidence="6"/>
<keyword evidence="7" id="KW-1185">Reference proteome</keyword>
<dbReference type="Pfam" id="PF12694">
    <property type="entry name" value="cpYpsA"/>
    <property type="match status" value="1"/>
</dbReference>
<dbReference type="RefSeq" id="WP_258499217.1">
    <property type="nucleotide sequence ID" value="NZ_JANSKA010000004.1"/>
</dbReference>
<evidence type="ECO:0000256" key="2">
    <source>
        <dbReference type="ARBA" id="ARBA00023315"/>
    </source>
</evidence>
<dbReference type="GO" id="GO:0016746">
    <property type="term" value="F:acyltransferase activity"/>
    <property type="evidence" value="ECO:0007669"/>
    <property type="project" value="UniProtKB-KW"/>
</dbReference>
<dbReference type="EMBL" id="JANSKA010000004">
    <property type="protein sequence ID" value="MCR9036741.1"/>
    <property type="molecule type" value="Genomic_DNA"/>
</dbReference>
<organism evidence="6 7">
    <name type="scientific">Tractidigestivibacter montrealensis</name>
    <dbReference type="NCBI Taxonomy" id="2972466"/>
    <lineage>
        <taxon>Bacteria</taxon>
        <taxon>Bacillati</taxon>
        <taxon>Actinomycetota</taxon>
        <taxon>Coriobacteriia</taxon>
        <taxon>Coriobacteriales</taxon>
        <taxon>Atopobiaceae</taxon>
        <taxon>Tractidigestivibacter</taxon>
    </lineage>
</organism>
<keyword evidence="1 6" id="KW-0808">Transferase</keyword>
<keyword evidence="2 6" id="KW-0012">Acyltransferase</keyword>
<accession>A0ABT1Z946</accession>
<comment type="caution">
    <text evidence="6">The sequence shown here is derived from an EMBL/GenBank/DDBJ whole genome shotgun (WGS) entry which is preliminary data.</text>
</comment>
<evidence type="ECO:0000256" key="3">
    <source>
        <dbReference type="ARBA" id="ARBA00038502"/>
    </source>
</evidence>
<dbReference type="InterPro" id="IPR024755">
    <property type="entry name" value="cpYpsA"/>
</dbReference>
<feature type="domain" description="N-acetyltransferase" evidence="5">
    <location>
        <begin position="12"/>
        <end position="191"/>
    </location>
</feature>
<evidence type="ECO:0000313" key="7">
    <source>
        <dbReference type="Proteomes" id="UP001204320"/>
    </source>
</evidence>
<name>A0ABT1Z946_9ACTN</name>
<dbReference type="InterPro" id="IPR051531">
    <property type="entry name" value="N-acetyltransferase"/>
</dbReference>
<dbReference type="Pfam" id="PF13302">
    <property type="entry name" value="Acetyltransf_3"/>
    <property type="match status" value="1"/>
</dbReference>
<protein>
    <submittedName>
        <fullName evidence="6">GNAT family N-acetyltransferase</fullName>
        <ecNumber evidence="6">2.3.1.-</ecNumber>
    </submittedName>
</protein>
<dbReference type="InterPro" id="IPR016181">
    <property type="entry name" value="Acyl_CoA_acyltransferase"/>
</dbReference>
<dbReference type="PANTHER" id="PTHR43792:SF8">
    <property type="entry name" value="[RIBOSOMAL PROTEIN US5]-ALANINE N-ACETYLTRANSFERASE"/>
    <property type="match status" value="1"/>
</dbReference>
<proteinExistence type="inferred from homology"/>
<dbReference type="Gene3D" id="3.40.630.30">
    <property type="match status" value="1"/>
</dbReference>
<dbReference type="Proteomes" id="UP001204320">
    <property type="component" value="Unassembled WGS sequence"/>
</dbReference>
<feature type="region of interest" description="Disordered" evidence="4">
    <location>
        <begin position="142"/>
        <end position="162"/>
    </location>
</feature>
<evidence type="ECO:0000259" key="5">
    <source>
        <dbReference type="PROSITE" id="PS51186"/>
    </source>
</evidence>
<dbReference type="PROSITE" id="PS51186">
    <property type="entry name" value="GNAT"/>
    <property type="match status" value="1"/>
</dbReference>
<reference evidence="6 7" key="1">
    <citation type="submission" date="2022-08" db="EMBL/GenBank/DDBJ databases">
        <title>Tractidigestivibacter montrealensis type strain KD21.</title>
        <authorList>
            <person name="Diop K."/>
            <person name="Richard C."/>
            <person name="Routy B."/>
        </authorList>
    </citation>
    <scope>NUCLEOTIDE SEQUENCE [LARGE SCALE GENOMIC DNA]</scope>
    <source>
        <strain evidence="6 7">KD21</strain>
    </source>
</reference>
<dbReference type="PANTHER" id="PTHR43792">
    <property type="entry name" value="GNAT FAMILY, PUTATIVE (AFU_ORTHOLOGUE AFUA_3G00765)-RELATED-RELATED"/>
    <property type="match status" value="1"/>
</dbReference>
<gene>
    <name evidence="6" type="ORF">NVS32_07235</name>
</gene>
<sequence>MRWPTTLTTAHLVMRPWREDDVTALFRYASDPEVGPHAGWAPHQSQDESRQVLHDILMVPDSWAITLHGRKGTLADEPVGAIALRHSAQGLTDLPADEAEIGYWIARPWWGHGYMTEAVREVLRHAFLVENLEAVRASYHEGNEGSRRVQEKAGLRPHHHVDGTVDRLGITHTEHVQRITRREWEVSLAADPTDAGTIARQQSEAAGIIDRLPLISLVRSGGQTGADRGGLDAAREQNVPICGWCPPGGLAEDLPEPPGLLALYPELREGPSQGYVERTAWNVRDSHATLIVSPGGLEPRSGTEMTAIFAERMGRPVLVLEGARVSEDATEALAWLRSLGTCAMTLNVAGPRESKMPGVYQLTHDIMANVLG</sequence>